<reference evidence="1 2" key="1">
    <citation type="journal article" date="2014" name="Genome Biol. Evol.">
        <title>The secreted proteins of Achlya hypogyna and Thraustotheca clavata identify the ancestral oomycete secretome and reveal gene acquisitions by horizontal gene transfer.</title>
        <authorList>
            <person name="Misner I."/>
            <person name="Blouin N."/>
            <person name="Leonard G."/>
            <person name="Richards T.A."/>
            <person name="Lane C.E."/>
        </authorList>
    </citation>
    <scope>NUCLEOTIDE SEQUENCE [LARGE SCALE GENOMIC DNA]</scope>
    <source>
        <strain evidence="1 2">ATCC 48635</strain>
    </source>
</reference>
<gene>
    <name evidence="1" type="ORF">ACHHYP_10494</name>
</gene>
<proteinExistence type="predicted"/>
<protein>
    <submittedName>
        <fullName evidence="1">Uncharacterized protein</fullName>
    </submittedName>
</protein>
<accession>A0A1V9YLC0</accession>
<organism evidence="1 2">
    <name type="scientific">Achlya hypogyna</name>
    <name type="common">Oomycete</name>
    <name type="synonym">Protoachlya hypogyna</name>
    <dbReference type="NCBI Taxonomy" id="1202772"/>
    <lineage>
        <taxon>Eukaryota</taxon>
        <taxon>Sar</taxon>
        <taxon>Stramenopiles</taxon>
        <taxon>Oomycota</taxon>
        <taxon>Saprolegniomycetes</taxon>
        <taxon>Saprolegniales</taxon>
        <taxon>Achlyaceae</taxon>
        <taxon>Achlya</taxon>
    </lineage>
</organism>
<dbReference type="OrthoDB" id="10330183at2759"/>
<name>A0A1V9YLC0_ACHHY</name>
<dbReference type="EMBL" id="JNBR01001503">
    <property type="protein sequence ID" value="OQR86495.1"/>
    <property type="molecule type" value="Genomic_DNA"/>
</dbReference>
<keyword evidence="2" id="KW-1185">Reference proteome</keyword>
<evidence type="ECO:0000313" key="2">
    <source>
        <dbReference type="Proteomes" id="UP000243579"/>
    </source>
</evidence>
<evidence type="ECO:0000313" key="1">
    <source>
        <dbReference type="EMBL" id="OQR86495.1"/>
    </source>
</evidence>
<comment type="caution">
    <text evidence="1">The sequence shown here is derived from an EMBL/GenBank/DDBJ whole genome shotgun (WGS) entry which is preliminary data.</text>
</comment>
<dbReference type="AlphaFoldDB" id="A0A1V9YLC0"/>
<sequence>MASNPWHHDAPEETPTGLEVFMKTWKTMTDIVAAEDALFRILCDIDDLTFAVMMAPLLGRSSVDSKAAMLTTLKAQMDAFQSLRPVILQKLQTPFTSTMLCVESEHQQNLIDTLALAENQLQEINECIHALSRVDATRPFQVPELDPELTATLAMYEQCYHAHARLRQLYVQCVSVLAPQ</sequence>
<dbReference type="Proteomes" id="UP000243579">
    <property type="component" value="Unassembled WGS sequence"/>
</dbReference>